<dbReference type="GO" id="GO:0006526">
    <property type="term" value="P:L-arginine biosynthetic process"/>
    <property type="evidence" value="ECO:0007669"/>
    <property type="project" value="TreeGrafter"/>
</dbReference>
<evidence type="ECO:0000313" key="7">
    <source>
        <dbReference type="Proteomes" id="UP000076603"/>
    </source>
</evidence>
<evidence type="ECO:0000313" key="6">
    <source>
        <dbReference type="EMBL" id="KZL92202.1"/>
    </source>
</evidence>
<dbReference type="NCBIfam" id="NF009555">
    <property type="entry name" value="PRK13004.1"/>
    <property type="match status" value="1"/>
</dbReference>
<dbReference type="GO" id="GO:0008777">
    <property type="term" value="F:acetylornithine deacetylase activity"/>
    <property type="evidence" value="ECO:0007669"/>
    <property type="project" value="TreeGrafter"/>
</dbReference>
<dbReference type="InterPro" id="IPR036264">
    <property type="entry name" value="Bact_exopeptidase_dim_dom"/>
</dbReference>
<evidence type="ECO:0000259" key="5">
    <source>
        <dbReference type="Pfam" id="PF07687"/>
    </source>
</evidence>
<dbReference type="InterPro" id="IPR017706">
    <property type="entry name" value="Peptidase_M20/DapE_YgeY"/>
</dbReference>
<dbReference type="GO" id="GO:0046872">
    <property type="term" value="F:metal ion binding"/>
    <property type="evidence" value="ECO:0007669"/>
    <property type="project" value="UniProtKB-KW"/>
</dbReference>
<sequence length="417" mass="46944">MKMINKEEILSLAQRYKKEMCKFLRDMIAIPSESCGEKEVVLRIKEEMEKVGFDKVEIDPMGNVIGYIGHGKHIIAMDAHIDTVGIGDRKLWRHDPYKGYEDDVIIIGRGGTDQEGGMASMVYAGKIIKELGLEDDYTLIVTGTIQEEDCDGLCWQYIINEDKIKPEFVVITEPTSLNIYRGHRGRMEIKVTTHGISCHGSAPERGENAIFKMAPILNELKALNENLIDDEFLGKGTLTVSEIFFSSPSRCAVADGCTISIDRRLTNGETWQYAIQQIKNLPSVKAVNAEVEMYSYERPSYTGLTYPTECFFPTWVLPEEHVVCQTVVSCYRDLFKNEPKVDKWTFSTNAVSIMGRYGIPCIGFGPGHEDQAHAPNEKTWKDELVKCAAMYALIPITYVSNFTDEVKLESDGVSNLN</sequence>
<comment type="cofactor">
    <cofactor evidence="1">
        <name>Zn(2+)</name>
        <dbReference type="ChEBI" id="CHEBI:29105"/>
    </cofactor>
</comment>
<accession>A0A161YNB7</accession>
<dbReference type="Gene3D" id="3.40.630.10">
    <property type="entry name" value="Zn peptidases"/>
    <property type="match status" value="2"/>
</dbReference>
<dbReference type="InterPro" id="IPR002933">
    <property type="entry name" value="Peptidase_M20"/>
</dbReference>
<name>A0A161YNB7_9CLOT</name>
<dbReference type="InterPro" id="IPR011650">
    <property type="entry name" value="Peptidase_M20_dimer"/>
</dbReference>
<dbReference type="OrthoDB" id="9792335at2"/>
<evidence type="ECO:0000256" key="1">
    <source>
        <dbReference type="ARBA" id="ARBA00001947"/>
    </source>
</evidence>
<dbReference type="Pfam" id="PF01546">
    <property type="entry name" value="Peptidase_M20"/>
    <property type="match status" value="1"/>
</dbReference>
<dbReference type="AlphaFoldDB" id="A0A161YNB7"/>
<dbReference type="Pfam" id="PF07687">
    <property type="entry name" value="M20_dimer"/>
    <property type="match status" value="1"/>
</dbReference>
<dbReference type="PATRIC" id="fig|1121326.3.peg.2001"/>
<dbReference type="GO" id="GO:0009014">
    <property type="term" value="F:succinyl-diaminopimelate desuccinylase activity"/>
    <property type="evidence" value="ECO:0007669"/>
    <property type="project" value="UniProtKB-EC"/>
</dbReference>
<proteinExistence type="predicted"/>
<evidence type="ECO:0000256" key="2">
    <source>
        <dbReference type="ARBA" id="ARBA00022723"/>
    </source>
</evidence>
<dbReference type="PROSITE" id="PS00758">
    <property type="entry name" value="ARGE_DAPE_CPG2_1"/>
    <property type="match status" value="1"/>
</dbReference>
<dbReference type="STRING" id="1121326.CLMAG_20110"/>
<gene>
    <name evidence="6" type="primary">dapE_1</name>
    <name evidence="6" type="ORF">CLMAG_20110</name>
</gene>
<dbReference type="PANTHER" id="PTHR43808:SF31">
    <property type="entry name" value="N-ACETYL-L-CITRULLINE DEACETYLASE"/>
    <property type="match status" value="1"/>
</dbReference>
<keyword evidence="2" id="KW-0479">Metal-binding</keyword>
<dbReference type="PANTHER" id="PTHR43808">
    <property type="entry name" value="ACETYLORNITHINE DEACETYLASE"/>
    <property type="match status" value="1"/>
</dbReference>
<keyword evidence="4" id="KW-0862">Zinc</keyword>
<keyword evidence="3 6" id="KW-0378">Hydrolase</keyword>
<evidence type="ECO:0000256" key="3">
    <source>
        <dbReference type="ARBA" id="ARBA00022801"/>
    </source>
</evidence>
<dbReference type="RefSeq" id="WP_066621521.1">
    <property type="nucleotide sequence ID" value="NZ_FQXL01000004.1"/>
</dbReference>
<dbReference type="CDD" id="cd05649">
    <property type="entry name" value="M20_ArgE_DapE-like"/>
    <property type="match status" value="1"/>
</dbReference>
<dbReference type="InterPro" id="IPR001261">
    <property type="entry name" value="ArgE/DapE_CS"/>
</dbReference>
<dbReference type="Gene3D" id="3.30.70.360">
    <property type="match status" value="1"/>
</dbReference>
<dbReference type="EMBL" id="LWAE01000002">
    <property type="protein sequence ID" value="KZL92202.1"/>
    <property type="molecule type" value="Genomic_DNA"/>
</dbReference>
<feature type="domain" description="Peptidase M20 dimerisation" evidence="5">
    <location>
        <begin position="182"/>
        <end position="286"/>
    </location>
</feature>
<reference evidence="6 7" key="1">
    <citation type="submission" date="2016-04" db="EMBL/GenBank/DDBJ databases">
        <title>Genome sequence of Clostridium magnum DSM 2767.</title>
        <authorList>
            <person name="Poehlein A."/>
            <person name="Uhlig R."/>
            <person name="Fischer R."/>
            <person name="Bahl H."/>
            <person name="Daniel R."/>
        </authorList>
    </citation>
    <scope>NUCLEOTIDE SEQUENCE [LARGE SCALE GENOMIC DNA]</scope>
    <source>
        <strain evidence="6 7">DSM 2767</strain>
    </source>
</reference>
<keyword evidence="7" id="KW-1185">Reference proteome</keyword>
<organism evidence="6 7">
    <name type="scientific">Clostridium magnum DSM 2767</name>
    <dbReference type="NCBI Taxonomy" id="1121326"/>
    <lineage>
        <taxon>Bacteria</taxon>
        <taxon>Bacillati</taxon>
        <taxon>Bacillota</taxon>
        <taxon>Clostridia</taxon>
        <taxon>Eubacteriales</taxon>
        <taxon>Clostridiaceae</taxon>
        <taxon>Clostridium</taxon>
    </lineage>
</organism>
<dbReference type="InterPro" id="IPR050072">
    <property type="entry name" value="Peptidase_M20A"/>
</dbReference>
<comment type="caution">
    <text evidence="6">The sequence shown here is derived from an EMBL/GenBank/DDBJ whole genome shotgun (WGS) entry which is preliminary data.</text>
</comment>
<dbReference type="EC" id="3.5.1.18" evidence="6"/>
<dbReference type="SUPFAM" id="SSF53187">
    <property type="entry name" value="Zn-dependent exopeptidases"/>
    <property type="match status" value="1"/>
</dbReference>
<evidence type="ECO:0000256" key="4">
    <source>
        <dbReference type="ARBA" id="ARBA00022833"/>
    </source>
</evidence>
<protein>
    <submittedName>
        <fullName evidence="6">Putative succinyl-diaminopimelate desuccinylase</fullName>
        <ecNumber evidence="6">3.5.1.18</ecNumber>
    </submittedName>
</protein>
<dbReference type="SUPFAM" id="SSF55031">
    <property type="entry name" value="Bacterial exopeptidase dimerisation domain"/>
    <property type="match status" value="1"/>
</dbReference>
<dbReference type="NCBIfam" id="TIGR03526">
    <property type="entry name" value="selenium_YgeY"/>
    <property type="match status" value="1"/>
</dbReference>
<dbReference type="Proteomes" id="UP000076603">
    <property type="component" value="Unassembled WGS sequence"/>
</dbReference>